<dbReference type="InterPro" id="IPR012337">
    <property type="entry name" value="RNaseH-like_sf"/>
</dbReference>
<keyword evidence="3" id="KW-1185">Reference proteome</keyword>
<dbReference type="RefSeq" id="WP_161263251.1">
    <property type="nucleotide sequence ID" value="NZ_WXEX01000034.1"/>
</dbReference>
<dbReference type="Pfam" id="PF13546">
    <property type="entry name" value="DDE_5"/>
    <property type="match status" value="1"/>
</dbReference>
<evidence type="ECO:0000259" key="1">
    <source>
        <dbReference type="Pfam" id="PF13546"/>
    </source>
</evidence>
<evidence type="ECO:0000313" key="2">
    <source>
        <dbReference type="EMBL" id="MZP44683.1"/>
    </source>
</evidence>
<dbReference type="OrthoDB" id="29496at2"/>
<name>A0A845LMV5_HELGE</name>
<gene>
    <name evidence="2" type="ORF">GTO89_16855</name>
</gene>
<sequence length="178" mass="20326">MVHQDSPSEKLISSFGRLFKTLKIGQTLHACGIRKTCGVRVMDIFGVLFSLAFLGKSLHRYINSERGEELPGKDTYYRFLNHARYSWRKFLLTLAARVIRCFRDLTSSQRVKVFILDDSVLTKNRSKKAELLARVYDHSKGIFVHGYTLLTLGWSDGFSFVPVDFAVLSSAKNTNRLV</sequence>
<dbReference type="AlphaFoldDB" id="A0A845LMV5"/>
<dbReference type="InterPro" id="IPR038721">
    <property type="entry name" value="IS701-like_DDE_dom"/>
</dbReference>
<dbReference type="Proteomes" id="UP000471031">
    <property type="component" value="Unassembled WGS sequence"/>
</dbReference>
<accession>A0A845LMV5</accession>
<reference evidence="2 3" key="1">
    <citation type="submission" date="2020-01" db="EMBL/GenBank/DDBJ databases">
        <title>Whole genome sequence of Heliobacterium gestii DSM 11169.</title>
        <authorList>
            <person name="Kyndt J.A."/>
            <person name="Meyer T.E."/>
        </authorList>
    </citation>
    <scope>NUCLEOTIDE SEQUENCE [LARGE SCALE GENOMIC DNA]</scope>
    <source>
        <strain evidence="2 3">DSM 11169</strain>
    </source>
</reference>
<comment type="caution">
    <text evidence="2">The sequence shown here is derived from an EMBL/GenBank/DDBJ whole genome shotgun (WGS) entry which is preliminary data.</text>
</comment>
<feature type="domain" description="Transposase IS701-like DDE" evidence="1">
    <location>
        <begin position="73"/>
        <end position="167"/>
    </location>
</feature>
<dbReference type="EMBL" id="WXEX01000034">
    <property type="protein sequence ID" value="MZP44683.1"/>
    <property type="molecule type" value="Genomic_DNA"/>
</dbReference>
<evidence type="ECO:0000313" key="3">
    <source>
        <dbReference type="Proteomes" id="UP000471031"/>
    </source>
</evidence>
<dbReference type="SUPFAM" id="SSF53098">
    <property type="entry name" value="Ribonuclease H-like"/>
    <property type="match status" value="1"/>
</dbReference>
<protein>
    <submittedName>
        <fullName evidence="2">IS4 family transposase</fullName>
    </submittedName>
</protein>
<feature type="non-terminal residue" evidence="2">
    <location>
        <position position="178"/>
    </location>
</feature>
<proteinExistence type="predicted"/>
<organism evidence="2 3">
    <name type="scientific">Heliomicrobium gestii</name>
    <name type="common">Heliobacterium gestii</name>
    <dbReference type="NCBI Taxonomy" id="2699"/>
    <lineage>
        <taxon>Bacteria</taxon>
        <taxon>Bacillati</taxon>
        <taxon>Bacillota</taxon>
        <taxon>Clostridia</taxon>
        <taxon>Eubacteriales</taxon>
        <taxon>Heliobacteriaceae</taxon>
        <taxon>Heliomicrobium</taxon>
    </lineage>
</organism>